<dbReference type="PANTHER" id="PTHR42801">
    <property type="entry name" value="THIOREDOXIN-DEPENDENT PEROXIDE REDUCTASE"/>
    <property type="match status" value="1"/>
</dbReference>
<dbReference type="GO" id="GO:0005737">
    <property type="term" value="C:cytoplasm"/>
    <property type="evidence" value="ECO:0007669"/>
    <property type="project" value="TreeGrafter"/>
</dbReference>
<evidence type="ECO:0000256" key="4">
    <source>
        <dbReference type="ARBA" id="ARBA00023002"/>
    </source>
</evidence>
<evidence type="ECO:0000256" key="5">
    <source>
        <dbReference type="ARBA" id="ARBA00023157"/>
    </source>
</evidence>
<dbReference type="EMBL" id="VLKH01000004">
    <property type="protein sequence ID" value="TWH80606.1"/>
    <property type="molecule type" value="Genomic_DNA"/>
</dbReference>
<keyword evidence="4" id="KW-0560">Oxidoreductase</keyword>
<name>A0A562JBI0_9FIRM</name>
<dbReference type="Pfam" id="PF00578">
    <property type="entry name" value="AhpC-TSA"/>
    <property type="match status" value="1"/>
</dbReference>
<dbReference type="GO" id="GO:0034599">
    <property type="term" value="P:cellular response to oxidative stress"/>
    <property type="evidence" value="ECO:0007669"/>
    <property type="project" value="TreeGrafter"/>
</dbReference>
<evidence type="ECO:0000256" key="1">
    <source>
        <dbReference type="ARBA" id="ARBA00003330"/>
    </source>
</evidence>
<evidence type="ECO:0000313" key="9">
    <source>
        <dbReference type="EMBL" id="TWH80606.1"/>
    </source>
</evidence>
<feature type="domain" description="Alkyl hydroperoxide reductase subunit C/ Thiol specific antioxidant" evidence="8">
    <location>
        <begin position="2"/>
        <end position="67"/>
    </location>
</feature>
<comment type="caution">
    <text evidence="9">The sequence shown here is derived from an EMBL/GenBank/DDBJ whole genome shotgun (WGS) entry which is preliminary data.</text>
</comment>
<dbReference type="InterPro" id="IPR050924">
    <property type="entry name" value="Peroxiredoxin_BCP/PrxQ"/>
</dbReference>
<keyword evidence="3" id="KW-0049">Antioxidant</keyword>
<sequence length="90" mass="10484">MGVSKDSLDSHKKFTEKYNLKFDLASDVDLEVIKAFDVWKEKNMYGKKTMGVERTTFIIDKQGIVRKIYSKVKVNNHVEKVLEDLKELSD</sequence>
<organism evidence="9 10">
    <name type="scientific">Sedimentibacter saalensis</name>
    <dbReference type="NCBI Taxonomy" id="130788"/>
    <lineage>
        <taxon>Bacteria</taxon>
        <taxon>Bacillati</taxon>
        <taxon>Bacillota</taxon>
        <taxon>Tissierellia</taxon>
        <taxon>Sedimentibacter</taxon>
    </lineage>
</organism>
<dbReference type="InterPro" id="IPR036249">
    <property type="entry name" value="Thioredoxin-like_sf"/>
</dbReference>
<dbReference type="CDD" id="cd03017">
    <property type="entry name" value="PRX_BCP"/>
    <property type="match status" value="1"/>
</dbReference>
<evidence type="ECO:0000256" key="6">
    <source>
        <dbReference type="ARBA" id="ARBA00023284"/>
    </source>
</evidence>
<protein>
    <recommendedName>
        <fullName evidence="7">Bacterioferritin comigratory protein</fullName>
    </recommendedName>
</protein>
<dbReference type="InterPro" id="IPR000866">
    <property type="entry name" value="AhpC/TSA"/>
</dbReference>
<dbReference type="AlphaFoldDB" id="A0A562JBI0"/>
<keyword evidence="2" id="KW-0575">Peroxidase</keyword>
<reference evidence="9 10" key="1">
    <citation type="submission" date="2019-07" db="EMBL/GenBank/DDBJ databases">
        <title>Genomic Encyclopedia of Type Strains, Phase I: the one thousand microbial genomes (KMG-I) project.</title>
        <authorList>
            <person name="Kyrpides N."/>
        </authorList>
    </citation>
    <scope>NUCLEOTIDE SEQUENCE [LARGE SCALE GENOMIC DNA]</scope>
    <source>
        <strain evidence="9 10">DSM 13558</strain>
    </source>
</reference>
<dbReference type="PANTHER" id="PTHR42801:SF4">
    <property type="entry name" value="AHPC_TSA FAMILY PROTEIN"/>
    <property type="match status" value="1"/>
</dbReference>
<keyword evidence="6" id="KW-0676">Redox-active center</keyword>
<evidence type="ECO:0000313" key="10">
    <source>
        <dbReference type="Proteomes" id="UP000315343"/>
    </source>
</evidence>
<dbReference type="Gene3D" id="3.40.30.10">
    <property type="entry name" value="Glutaredoxin"/>
    <property type="match status" value="1"/>
</dbReference>
<evidence type="ECO:0000256" key="2">
    <source>
        <dbReference type="ARBA" id="ARBA00022559"/>
    </source>
</evidence>
<dbReference type="GO" id="GO:0008379">
    <property type="term" value="F:thioredoxin peroxidase activity"/>
    <property type="evidence" value="ECO:0007669"/>
    <property type="project" value="TreeGrafter"/>
</dbReference>
<dbReference type="GO" id="GO:0045454">
    <property type="term" value="P:cell redox homeostasis"/>
    <property type="evidence" value="ECO:0007669"/>
    <property type="project" value="TreeGrafter"/>
</dbReference>
<keyword evidence="10" id="KW-1185">Reference proteome</keyword>
<comment type="function">
    <text evidence="1">Thiol-specific peroxidase that catalyzes the reduction of hydrogen peroxide and organic hydroperoxides to water and alcohols, respectively. Plays a role in cell protection against oxidative stress by detoxifying peroxides and as sensor of hydrogen peroxide-mediated signaling events.</text>
</comment>
<dbReference type="SUPFAM" id="SSF52833">
    <property type="entry name" value="Thioredoxin-like"/>
    <property type="match status" value="1"/>
</dbReference>
<keyword evidence="5" id="KW-1015">Disulfide bond</keyword>
<gene>
    <name evidence="9" type="ORF">LY60_01868</name>
</gene>
<evidence type="ECO:0000256" key="7">
    <source>
        <dbReference type="ARBA" id="ARBA00041373"/>
    </source>
</evidence>
<proteinExistence type="predicted"/>
<evidence type="ECO:0000259" key="8">
    <source>
        <dbReference type="Pfam" id="PF00578"/>
    </source>
</evidence>
<accession>A0A562JBI0</accession>
<dbReference type="Proteomes" id="UP000315343">
    <property type="component" value="Unassembled WGS sequence"/>
</dbReference>
<evidence type="ECO:0000256" key="3">
    <source>
        <dbReference type="ARBA" id="ARBA00022862"/>
    </source>
</evidence>